<accession>A0ABV4HLG4</accession>
<reference evidence="1 2" key="1">
    <citation type="submission" date="2024-07" db="EMBL/GenBank/DDBJ databases">
        <title>Luteimonas salilacus sp. nov., isolated from the shore soil of Salt Lake in Tibet of China.</title>
        <authorList>
            <person name="Zhang X."/>
            <person name="Li A."/>
        </authorList>
    </citation>
    <scope>NUCLEOTIDE SEQUENCE [LARGE SCALE GENOMIC DNA]</scope>
    <source>
        <strain evidence="1 2">B3-2-R+30</strain>
    </source>
</reference>
<dbReference type="RefSeq" id="WP_370563080.1">
    <property type="nucleotide sequence ID" value="NZ_JBFWIB010000002.1"/>
</dbReference>
<dbReference type="PANTHER" id="PTHR17985">
    <property type="entry name" value="SER/THR-RICH PROTEIN T10 IN DGCR REGION"/>
    <property type="match status" value="1"/>
</dbReference>
<gene>
    <name evidence="1" type="ORF">AB6713_02910</name>
</gene>
<proteinExistence type="predicted"/>
<organism evidence="1 2">
    <name type="scientific">Luteimonas salinilitoris</name>
    <dbReference type="NCBI Taxonomy" id="3237697"/>
    <lineage>
        <taxon>Bacteria</taxon>
        <taxon>Pseudomonadati</taxon>
        <taxon>Pseudomonadota</taxon>
        <taxon>Gammaproteobacteria</taxon>
        <taxon>Lysobacterales</taxon>
        <taxon>Lysobacteraceae</taxon>
        <taxon>Luteimonas</taxon>
    </lineage>
</organism>
<comment type="caution">
    <text evidence="1">The sequence shown here is derived from an EMBL/GenBank/DDBJ whole genome shotgun (WGS) entry which is preliminary data.</text>
</comment>
<protein>
    <submittedName>
        <fullName evidence="1">NRDE family protein</fullName>
    </submittedName>
</protein>
<evidence type="ECO:0000313" key="2">
    <source>
        <dbReference type="Proteomes" id="UP001566331"/>
    </source>
</evidence>
<dbReference type="PANTHER" id="PTHR17985:SF8">
    <property type="entry name" value="TRANSPORT AND GOLGI ORGANIZATION PROTEIN 2 HOMOLOG"/>
    <property type="match status" value="1"/>
</dbReference>
<dbReference type="InterPro" id="IPR008551">
    <property type="entry name" value="TANGO2"/>
</dbReference>
<evidence type="ECO:0000313" key="1">
    <source>
        <dbReference type="EMBL" id="MEZ0473566.1"/>
    </source>
</evidence>
<sequence>MCLIAIAWNIHPRFPLALIANRDESHARPAAAAEADPEAPDVYGGRDLVGGGSWLQVSTRGRLAAVTNVRDGLAAEAAPRSRGWLVRDFARGDTPAGQYVEALQPLAHDYGRFNLLVWDGDALAFASNHPPMHAPVAPGVHAMSNGAFDAAWPKSGHATRALTAWLESLPDSADPANDPDLIEPLFAALADTATAPDTSLPDTGIGLELERVLSPPFVLGETYGTRSSSVVLVERGRIVFAERRFGPNARALGGSVAALTRTT</sequence>
<dbReference type="Pfam" id="PF05742">
    <property type="entry name" value="TANGO2"/>
    <property type="match status" value="1"/>
</dbReference>
<name>A0ABV4HLG4_9GAMM</name>
<dbReference type="EMBL" id="JBFWIC010000003">
    <property type="protein sequence ID" value="MEZ0473566.1"/>
    <property type="molecule type" value="Genomic_DNA"/>
</dbReference>
<keyword evidence="2" id="KW-1185">Reference proteome</keyword>
<dbReference type="Proteomes" id="UP001566331">
    <property type="component" value="Unassembled WGS sequence"/>
</dbReference>